<comment type="caution">
    <text evidence="3">The sequence shown here is derived from an EMBL/GenBank/DDBJ whole genome shotgun (WGS) entry which is preliminary data.</text>
</comment>
<dbReference type="Pfam" id="PF16021">
    <property type="entry name" value="PDCD7"/>
    <property type="match status" value="1"/>
</dbReference>
<dbReference type="EMBL" id="CAXITT010000011">
    <property type="protein sequence ID" value="CAL1526987.1"/>
    <property type="molecule type" value="Genomic_DNA"/>
</dbReference>
<evidence type="ECO:0008006" key="5">
    <source>
        <dbReference type="Google" id="ProtNLM"/>
    </source>
</evidence>
<evidence type="ECO:0000256" key="2">
    <source>
        <dbReference type="SAM" id="MobiDB-lite"/>
    </source>
</evidence>
<feature type="compositionally biased region" description="Polar residues" evidence="2">
    <location>
        <begin position="1"/>
        <end position="14"/>
    </location>
</feature>
<organism evidence="3 4">
    <name type="scientific">Lymnaea stagnalis</name>
    <name type="common">Great pond snail</name>
    <name type="synonym">Helix stagnalis</name>
    <dbReference type="NCBI Taxonomy" id="6523"/>
    <lineage>
        <taxon>Eukaryota</taxon>
        <taxon>Metazoa</taxon>
        <taxon>Spiralia</taxon>
        <taxon>Lophotrochozoa</taxon>
        <taxon>Mollusca</taxon>
        <taxon>Gastropoda</taxon>
        <taxon>Heterobranchia</taxon>
        <taxon>Euthyneura</taxon>
        <taxon>Panpulmonata</taxon>
        <taxon>Hygrophila</taxon>
        <taxon>Lymnaeoidea</taxon>
        <taxon>Lymnaeidae</taxon>
        <taxon>Lymnaea</taxon>
    </lineage>
</organism>
<feature type="coiled-coil region" evidence="1">
    <location>
        <begin position="437"/>
        <end position="477"/>
    </location>
</feature>
<gene>
    <name evidence="3" type="ORF">GSLYS_00001164001</name>
</gene>
<dbReference type="InterPro" id="IPR031974">
    <property type="entry name" value="PDCD7"/>
</dbReference>
<accession>A0AAV2H2I2</accession>
<reference evidence="3 4" key="1">
    <citation type="submission" date="2024-04" db="EMBL/GenBank/DDBJ databases">
        <authorList>
            <consortium name="Genoscope - CEA"/>
            <person name="William W."/>
        </authorList>
    </citation>
    <scope>NUCLEOTIDE SEQUENCE [LARGE SCALE GENOMIC DNA]</scope>
</reference>
<proteinExistence type="predicted"/>
<name>A0AAV2H2I2_LYMST</name>
<protein>
    <recommendedName>
        <fullName evidence="5">Programmed cell death protein 7</fullName>
    </recommendedName>
</protein>
<keyword evidence="4" id="KW-1185">Reference proteome</keyword>
<dbReference type="AlphaFoldDB" id="A0AAV2H2I2"/>
<dbReference type="PANTHER" id="PTHR48190">
    <property type="entry name" value="PROGRAMMED CELL DEATH PROTEIN 7"/>
    <property type="match status" value="1"/>
</dbReference>
<feature type="region of interest" description="Disordered" evidence="2">
    <location>
        <begin position="1"/>
        <end position="61"/>
    </location>
</feature>
<evidence type="ECO:0000313" key="3">
    <source>
        <dbReference type="EMBL" id="CAL1526987.1"/>
    </source>
</evidence>
<keyword evidence="1" id="KW-0175">Coiled coil</keyword>
<evidence type="ECO:0000256" key="1">
    <source>
        <dbReference type="SAM" id="Coils"/>
    </source>
</evidence>
<dbReference type="PANTHER" id="PTHR48190:SF2">
    <property type="entry name" value="PROGRAMMED CELL DEATH PROTEIN 7"/>
    <property type="match status" value="1"/>
</dbReference>
<dbReference type="GO" id="GO:0005689">
    <property type="term" value="C:U12-type spliceosomal complex"/>
    <property type="evidence" value="ECO:0007669"/>
    <property type="project" value="TreeGrafter"/>
</dbReference>
<dbReference type="Proteomes" id="UP001497497">
    <property type="component" value="Unassembled WGS sequence"/>
</dbReference>
<sequence>MSYNDKSWNQQNEHGVSGQHYHTKRSSSTDGAYRPTNIHSLTQNGPPPHQRFQQQPRNFCHPPVFENAPGTNFGFSGFNQRPRFPYPLNLTPPQPFPNMPPGHRLNMQPVNQLGQSQVISTPPHPSVIQNSHLESNINLNYTVPPPNLIHQSSVLPISQQGYGQNFHNPPFVIPTNNSHSFIKQNVNQHMESKAASEKNIPVQSKIEPQHIGTQKLQTWLQKVGKLKKSKTTVSKEEKSEPNTFWSSINQLRELAHLLTTMSTQVYSMAESCSSLNNSSWEKKRTDFEQLKLKYCSSATVLEEHSLFNICKKLTQIKKKRKRLNKAGCQKFESCRSKVQEREEKSHQIDKWQERIQVEIREENLRKARKEAADQTLSKVTREIHDASRLIETMLALQKLRLVRRDAAQKRGDIELGESRQVFEEKIADMMRLVQSQLDCYKEEEAKLKQVIQSEQEEKSKKERLVQEEKDKQKQQAEDEEYKILLFGFQEEVSTADPIFPYAEYYKQAEASLQAFVQIRHEWDTFLVPANTPAASPIPASWVIPDPPSSLTWALALK</sequence>
<dbReference type="InterPro" id="IPR052831">
    <property type="entry name" value="Apoptosis_promoter"/>
</dbReference>
<evidence type="ECO:0000313" key="4">
    <source>
        <dbReference type="Proteomes" id="UP001497497"/>
    </source>
</evidence>